<dbReference type="PANTHER" id="PTHR42933:SF1">
    <property type="entry name" value="SITE-SPECIFIC DNA-METHYLTRANSFERASE (ADENINE-SPECIFIC)"/>
    <property type="match status" value="1"/>
</dbReference>
<dbReference type="InterPro" id="IPR022749">
    <property type="entry name" value="D12N6_MeTrfase_N"/>
</dbReference>
<comment type="catalytic activity">
    <reaction evidence="7">
        <text>a 2'-deoxyadenosine in DNA + S-adenosyl-L-methionine = an N(6)-methyl-2'-deoxyadenosine in DNA + S-adenosyl-L-homocysteine + H(+)</text>
        <dbReference type="Rhea" id="RHEA:15197"/>
        <dbReference type="Rhea" id="RHEA-COMP:12418"/>
        <dbReference type="Rhea" id="RHEA-COMP:12419"/>
        <dbReference type="ChEBI" id="CHEBI:15378"/>
        <dbReference type="ChEBI" id="CHEBI:57856"/>
        <dbReference type="ChEBI" id="CHEBI:59789"/>
        <dbReference type="ChEBI" id="CHEBI:90615"/>
        <dbReference type="ChEBI" id="CHEBI:90616"/>
        <dbReference type="EC" id="2.1.1.72"/>
    </reaction>
</comment>
<dbReference type="PANTHER" id="PTHR42933">
    <property type="entry name" value="SLR6095 PROTEIN"/>
    <property type="match status" value="1"/>
</dbReference>
<keyword evidence="11" id="KW-1185">Reference proteome</keyword>
<dbReference type="InterPro" id="IPR051537">
    <property type="entry name" value="DNA_Adenine_Mtase"/>
</dbReference>
<dbReference type="Proteomes" id="UP000289238">
    <property type="component" value="Unassembled WGS sequence"/>
</dbReference>
<evidence type="ECO:0000259" key="8">
    <source>
        <dbReference type="Pfam" id="PF02384"/>
    </source>
</evidence>
<sequence>MSEEQKKLLEKQLWAIANLLRGKMDADDYRNYILGFIFFKYLSEKLHIYADEILSPDNLTYEQLDENSDTGKLYIEAVRKACVKNLGYFLKPTELFTSIAQKGNNLNEVETNDNDEAKQFFIIEDLERILTNIEQSTMGTDSEDDFVRLFEDLDLTSSKLGRTAKAQNEIIAKILTHLDQIDFQLKNSDSDLLGDAYEFLIGEFAAGAGKKAGEFYTPQAVSTILAKIVTTRKTRIKSVYDPTCGSGSLLLRVAREVDDVSFFYGQELNRTTYNLARMNMILHDVHYSKFDIKQEDTLEEPQHDELRAEAIVANPPFSANWSAKSIFSTDDRFSQYGKLAPKTKADFAFVQHMVHHLDENGIMATVLPHGVLFRGSSEAHIRRYLIEDRNYIDAVIGLPANIFFGTGIPTCILVIKKCREVDEDILFIDASNHFEKQGKDNKLLPEHIEAIVGTYKERLVKGKYSYKATLKEIAENDYNLNIPRYVDTFEEEEPVDITAVAKEIQDLDRELAKTDSQIADFCKQLNINTPF</sequence>
<name>A0A4Q0PCL3_9FLAO</name>
<gene>
    <name evidence="10" type="ORF">DSM00_84</name>
</gene>
<evidence type="ECO:0000256" key="7">
    <source>
        <dbReference type="ARBA" id="ARBA00047942"/>
    </source>
</evidence>
<dbReference type="PRINTS" id="PR00507">
    <property type="entry name" value="N12N6MTFRASE"/>
</dbReference>
<keyword evidence="4" id="KW-0808">Transferase</keyword>
<dbReference type="GO" id="GO:0009007">
    <property type="term" value="F:site-specific DNA-methyltransferase (adenine-specific) activity"/>
    <property type="evidence" value="ECO:0007669"/>
    <property type="project" value="UniProtKB-EC"/>
</dbReference>
<evidence type="ECO:0000256" key="4">
    <source>
        <dbReference type="ARBA" id="ARBA00022679"/>
    </source>
</evidence>
<keyword evidence="6" id="KW-0680">Restriction system</keyword>
<dbReference type="EMBL" id="QOVM01000001">
    <property type="protein sequence ID" value="RXG24298.1"/>
    <property type="molecule type" value="Genomic_DNA"/>
</dbReference>
<evidence type="ECO:0000256" key="3">
    <source>
        <dbReference type="ARBA" id="ARBA00022603"/>
    </source>
</evidence>
<dbReference type="InterPro" id="IPR003356">
    <property type="entry name" value="DNA_methylase_A-5"/>
</dbReference>
<dbReference type="NCBIfam" id="TIGR00497">
    <property type="entry name" value="hsdM"/>
    <property type="match status" value="1"/>
</dbReference>
<dbReference type="Pfam" id="PF12161">
    <property type="entry name" value="HsdM_N"/>
    <property type="match status" value="1"/>
</dbReference>
<dbReference type="InterPro" id="IPR004546">
    <property type="entry name" value="Restrct_endonuc_T1M"/>
</dbReference>
<accession>A0A4Q0PCL3</accession>
<protein>
    <recommendedName>
        <fullName evidence="2">site-specific DNA-methyltransferase (adenine-specific)</fullName>
        <ecNumber evidence="2">2.1.1.72</ecNumber>
    </recommendedName>
</protein>
<dbReference type="Gene3D" id="1.20.1260.30">
    <property type="match status" value="1"/>
</dbReference>
<dbReference type="InterPro" id="IPR038333">
    <property type="entry name" value="T1MK-like_N_sf"/>
</dbReference>
<dbReference type="GO" id="GO:0032259">
    <property type="term" value="P:methylation"/>
    <property type="evidence" value="ECO:0007669"/>
    <property type="project" value="UniProtKB-KW"/>
</dbReference>
<evidence type="ECO:0000256" key="5">
    <source>
        <dbReference type="ARBA" id="ARBA00022691"/>
    </source>
</evidence>
<evidence type="ECO:0000256" key="1">
    <source>
        <dbReference type="ARBA" id="ARBA00006594"/>
    </source>
</evidence>
<reference evidence="10 11" key="1">
    <citation type="submission" date="2018-07" db="EMBL/GenBank/DDBJ databases">
        <title>Leeuwenhoekiella genomics.</title>
        <authorList>
            <person name="Tahon G."/>
            <person name="Willems A."/>
        </authorList>
    </citation>
    <scope>NUCLEOTIDE SEQUENCE [LARGE SCALE GENOMIC DNA]</scope>
    <source>
        <strain evidence="10 11">LMG 22550</strain>
    </source>
</reference>
<dbReference type="GO" id="GO:0003677">
    <property type="term" value="F:DNA binding"/>
    <property type="evidence" value="ECO:0007669"/>
    <property type="project" value="InterPro"/>
</dbReference>
<dbReference type="EC" id="2.1.1.72" evidence="2"/>
<keyword evidence="5" id="KW-0949">S-adenosyl-L-methionine</keyword>
<dbReference type="RefSeq" id="WP_128756049.1">
    <property type="nucleotide sequence ID" value="NZ_QOVM01000001.1"/>
</dbReference>
<keyword evidence="3" id="KW-0489">Methyltransferase</keyword>
<feature type="domain" description="N6 adenine-specific DNA methyltransferase N-terminal" evidence="9">
    <location>
        <begin position="9"/>
        <end position="177"/>
    </location>
</feature>
<dbReference type="Pfam" id="PF02384">
    <property type="entry name" value="N6_Mtase"/>
    <property type="match status" value="1"/>
</dbReference>
<comment type="caution">
    <text evidence="10">The sequence shown here is derived from an EMBL/GenBank/DDBJ whole genome shotgun (WGS) entry which is preliminary data.</text>
</comment>
<organism evidence="10 11">
    <name type="scientific">Leeuwenhoekiella aequorea</name>
    <dbReference type="NCBI Taxonomy" id="283736"/>
    <lineage>
        <taxon>Bacteria</taxon>
        <taxon>Pseudomonadati</taxon>
        <taxon>Bacteroidota</taxon>
        <taxon>Flavobacteriia</taxon>
        <taxon>Flavobacteriales</taxon>
        <taxon>Flavobacteriaceae</taxon>
        <taxon>Leeuwenhoekiella</taxon>
    </lineage>
</organism>
<evidence type="ECO:0000259" key="9">
    <source>
        <dbReference type="Pfam" id="PF12161"/>
    </source>
</evidence>
<dbReference type="GO" id="GO:0008170">
    <property type="term" value="F:N-methyltransferase activity"/>
    <property type="evidence" value="ECO:0007669"/>
    <property type="project" value="InterPro"/>
</dbReference>
<dbReference type="OrthoDB" id="9814572at2"/>
<dbReference type="InterPro" id="IPR029063">
    <property type="entry name" value="SAM-dependent_MTases_sf"/>
</dbReference>
<comment type="similarity">
    <text evidence="1">Belongs to the N(4)/N(6)-methyltransferase family.</text>
</comment>
<dbReference type="GO" id="GO:0009307">
    <property type="term" value="P:DNA restriction-modification system"/>
    <property type="evidence" value="ECO:0007669"/>
    <property type="project" value="UniProtKB-KW"/>
</dbReference>
<dbReference type="SUPFAM" id="SSF53335">
    <property type="entry name" value="S-adenosyl-L-methionine-dependent methyltransferases"/>
    <property type="match status" value="1"/>
</dbReference>
<evidence type="ECO:0000313" key="11">
    <source>
        <dbReference type="Proteomes" id="UP000289238"/>
    </source>
</evidence>
<proteinExistence type="inferred from homology"/>
<dbReference type="Gene3D" id="3.40.50.150">
    <property type="entry name" value="Vaccinia Virus protein VP39"/>
    <property type="match status" value="1"/>
</dbReference>
<evidence type="ECO:0000256" key="2">
    <source>
        <dbReference type="ARBA" id="ARBA00011900"/>
    </source>
</evidence>
<evidence type="ECO:0000313" key="10">
    <source>
        <dbReference type="EMBL" id="RXG24298.1"/>
    </source>
</evidence>
<dbReference type="AlphaFoldDB" id="A0A4Q0PCL3"/>
<evidence type="ECO:0000256" key="6">
    <source>
        <dbReference type="ARBA" id="ARBA00022747"/>
    </source>
</evidence>
<feature type="domain" description="DNA methylase adenine-specific" evidence="8">
    <location>
        <begin position="189"/>
        <end position="493"/>
    </location>
</feature>